<proteinExistence type="predicted"/>
<gene>
    <name evidence="8" type="ORF">HPBE_LOCUS12678</name>
</gene>
<dbReference type="InterPro" id="IPR035976">
    <property type="entry name" value="Sushi/SCR/CCP_sf"/>
</dbReference>
<keyword evidence="9" id="KW-1185">Reference proteome</keyword>
<evidence type="ECO:0000256" key="2">
    <source>
        <dbReference type="ARBA" id="ARBA00022659"/>
    </source>
</evidence>
<evidence type="ECO:0000256" key="6">
    <source>
        <dbReference type="SAM" id="MobiDB-lite"/>
    </source>
</evidence>
<dbReference type="InterPro" id="IPR051503">
    <property type="entry name" value="ComplSys_Reg/VirEntry_Med"/>
</dbReference>
<evidence type="ECO:0000256" key="4">
    <source>
        <dbReference type="ARBA" id="ARBA00023157"/>
    </source>
</evidence>
<feature type="region of interest" description="Disordered" evidence="6">
    <location>
        <begin position="184"/>
        <end position="227"/>
    </location>
</feature>
<keyword evidence="3" id="KW-0732">Signal</keyword>
<dbReference type="Gene3D" id="2.10.70.10">
    <property type="entry name" value="Complement Module, domain 1"/>
    <property type="match status" value="2"/>
</dbReference>
<dbReference type="PROSITE" id="PS50923">
    <property type="entry name" value="SUSHI"/>
    <property type="match status" value="1"/>
</dbReference>
<reference evidence="10" key="2">
    <citation type="submission" date="2019-09" db="UniProtKB">
        <authorList>
            <consortium name="WormBaseParasite"/>
        </authorList>
    </citation>
    <scope>IDENTIFICATION</scope>
</reference>
<evidence type="ECO:0000259" key="7">
    <source>
        <dbReference type="PROSITE" id="PS50923"/>
    </source>
</evidence>
<keyword evidence="2 5" id="KW-0768">Sushi</keyword>
<comment type="caution">
    <text evidence="5">Lacks conserved residue(s) required for the propagation of feature annotation.</text>
</comment>
<keyword evidence="4" id="KW-1015">Disulfide bond</keyword>
<dbReference type="EMBL" id="UZAH01027593">
    <property type="protein sequence ID" value="VDO93150.1"/>
    <property type="molecule type" value="Genomic_DNA"/>
</dbReference>
<feature type="domain" description="Sushi" evidence="7">
    <location>
        <begin position="20"/>
        <end position="86"/>
    </location>
</feature>
<dbReference type="SUPFAM" id="SSF57535">
    <property type="entry name" value="Complement control module/SCR domain"/>
    <property type="match status" value="2"/>
</dbReference>
<dbReference type="PANTHER" id="PTHR45785:SF2">
    <property type="entry name" value="COMPLEMENT FACTOR H-RELATED"/>
    <property type="match status" value="1"/>
</dbReference>
<dbReference type="WBParaSite" id="HPBE_0001267701-mRNA-1">
    <property type="protein sequence ID" value="HPBE_0001267701-mRNA-1"/>
    <property type="gene ID" value="HPBE_0001267701"/>
</dbReference>
<comment type="subcellular location">
    <subcellularLocation>
        <location evidence="1">Virion</location>
    </subcellularLocation>
</comment>
<evidence type="ECO:0000256" key="5">
    <source>
        <dbReference type="PROSITE-ProRule" id="PRU00302"/>
    </source>
</evidence>
<dbReference type="SMART" id="SM00032">
    <property type="entry name" value="CCP"/>
    <property type="match status" value="2"/>
</dbReference>
<dbReference type="AlphaFoldDB" id="A0A183FW91"/>
<organism evidence="9 10">
    <name type="scientific">Heligmosomoides polygyrus</name>
    <name type="common">Parasitic roundworm</name>
    <dbReference type="NCBI Taxonomy" id="6339"/>
    <lineage>
        <taxon>Eukaryota</taxon>
        <taxon>Metazoa</taxon>
        <taxon>Ecdysozoa</taxon>
        <taxon>Nematoda</taxon>
        <taxon>Chromadorea</taxon>
        <taxon>Rhabditida</taxon>
        <taxon>Rhabditina</taxon>
        <taxon>Rhabditomorpha</taxon>
        <taxon>Strongyloidea</taxon>
        <taxon>Heligmosomidae</taxon>
        <taxon>Heligmosomoides</taxon>
    </lineage>
</organism>
<evidence type="ECO:0000256" key="3">
    <source>
        <dbReference type="ARBA" id="ARBA00022729"/>
    </source>
</evidence>
<evidence type="ECO:0000313" key="8">
    <source>
        <dbReference type="EMBL" id="VDO93150.1"/>
    </source>
</evidence>
<name>A0A183FW91_HELPZ</name>
<evidence type="ECO:0000313" key="10">
    <source>
        <dbReference type="WBParaSite" id="HPBE_0001267701-mRNA-1"/>
    </source>
</evidence>
<accession>A0A3P7YZ93</accession>
<evidence type="ECO:0000256" key="1">
    <source>
        <dbReference type="ARBA" id="ARBA00004328"/>
    </source>
</evidence>
<protein>
    <submittedName>
        <fullName evidence="10">Sushi domain-containing protein</fullName>
    </submittedName>
</protein>
<dbReference type="PANTHER" id="PTHR45785">
    <property type="entry name" value="COMPLEMENT FACTOR H-RELATED"/>
    <property type="match status" value="1"/>
</dbReference>
<sequence length="227" mass="25074">MISGKRVHGMQLLAELCNSADCDSYQLPKPSAYDNLTYWWNPDQDNKYQHGTYVTLSCSSGPVVDGASEAMCSNGEWLPKLGRCPTGCDPYRLRKPTTYDKLTFNSKPGPKNTYQHGTHVSLSCSSGPVIGQSDAECNNGQWLPQLGRCPQLCLVTSELHITIDEGEEVIAVLTRNHLIPLKLEEDNGGSDINGDEEIPSSNEAAPRYNLRPRQTSKERQKHRPAGV</sequence>
<dbReference type="Pfam" id="PF00084">
    <property type="entry name" value="Sushi"/>
    <property type="match status" value="1"/>
</dbReference>
<dbReference type="Proteomes" id="UP000050761">
    <property type="component" value="Unassembled WGS sequence"/>
</dbReference>
<accession>A0A183FW91</accession>
<reference evidence="8 9" key="1">
    <citation type="submission" date="2018-11" db="EMBL/GenBank/DDBJ databases">
        <authorList>
            <consortium name="Pathogen Informatics"/>
        </authorList>
    </citation>
    <scope>NUCLEOTIDE SEQUENCE [LARGE SCALE GENOMIC DNA]</scope>
</reference>
<dbReference type="InterPro" id="IPR000436">
    <property type="entry name" value="Sushi_SCR_CCP_dom"/>
</dbReference>
<evidence type="ECO:0000313" key="9">
    <source>
        <dbReference type="Proteomes" id="UP000050761"/>
    </source>
</evidence>